<proteinExistence type="predicted"/>
<dbReference type="EMBL" id="BDGG01000014">
    <property type="protein sequence ID" value="GAV06876.1"/>
    <property type="molecule type" value="Genomic_DNA"/>
</dbReference>
<accession>A0A1D1W0U1</accession>
<sequence>MLARCNPTVYPYCYSPITTPRPKSSTTIQTTRTRLTTQRTAYPTSTSPSTLSRILTSSTHPLWASSPSSEAGNLPFDTTTLRPEFPNLCFSTGYCMHIFNESPSLYIELEDPLALSCTFNRSLGVYEADDERQYRRLPKCGSDGQAWSTPSNSLYQFVASSWITGSNVNQSDTVVSNCTAVNSTLTGQPYDAWLRTGLYNKTSMHCECYRLTFDFSFSRYFGSPYVDLLRIHKVELNEHGEDDQRDEIGSVWSSQQGLYNYFHQDTVYFAGRKPFYLQFQAHHEQCHEGGKIHLKNVHTTVADCEAVSYASCVPRSSTSTAIPETTRAADRSSSTRTATKTSTTLSPITDPTNFTPGVTNSTSTTCLPEASPHTSTSTVDSSTPHLNEQGLSRPLVDLLQAYNQTVEWLEEAPQVILQSMEKLNGSLNTEPSIDFENVIIVAQLIEHICQFNATGSDVETDNGVTTVSQVLAIVDMLIEWDHYGHLNNIDASSMPSTEVAIKIYAALDNLANLIVPTEERVEPYLFNRTSVAVKISKKVLTANDTVENLRISNTVDVRHIKDHQVFPDFYYADRQDGVGISPGILLLRVSANELEKEFHHIQEMADPTARIFSLQLTSVKAFHFADIAYSPSMAQRKARKAAPIILMTGFHRPLRGIKGLITMMGDPFVLFKVLHCSMP</sequence>
<name>A0A1D1W0U1_RAMVA</name>
<protein>
    <submittedName>
        <fullName evidence="2">Uncharacterized protein</fullName>
    </submittedName>
</protein>
<comment type="caution">
    <text evidence="2">The sequence shown here is derived from an EMBL/GenBank/DDBJ whole genome shotgun (WGS) entry which is preliminary data.</text>
</comment>
<evidence type="ECO:0000313" key="3">
    <source>
        <dbReference type="Proteomes" id="UP000186922"/>
    </source>
</evidence>
<evidence type="ECO:0000256" key="1">
    <source>
        <dbReference type="SAM" id="MobiDB-lite"/>
    </source>
</evidence>
<dbReference type="AlphaFoldDB" id="A0A1D1W0U1"/>
<gene>
    <name evidence="2" type="primary">RvY_16790-1</name>
    <name evidence="2" type="synonym">RvY_16790.1</name>
    <name evidence="2" type="ORF">RvY_16790</name>
</gene>
<dbReference type="Proteomes" id="UP000186922">
    <property type="component" value="Unassembled WGS sequence"/>
</dbReference>
<reference evidence="2 3" key="1">
    <citation type="journal article" date="2016" name="Nat. Commun.">
        <title>Extremotolerant tardigrade genome and improved radiotolerance of human cultured cells by tardigrade-unique protein.</title>
        <authorList>
            <person name="Hashimoto T."/>
            <person name="Horikawa D.D."/>
            <person name="Saito Y."/>
            <person name="Kuwahara H."/>
            <person name="Kozuka-Hata H."/>
            <person name="Shin-I T."/>
            <person name="Minakuchi Y."/>
            <person name="Ohishi K."/>
            <person name="Motoyama A."/>
            <person name="Aizu T."/>
            <person name="Enomoto A."/>
            <person name="Kondo K."/>
            <person name="Tanaka S."/>
            <person name="Hara Y."/>
            <person name="Koshikawa S."/>
            <person name="Sagara H."/>
            <person name="Miura T."/>
            <person name="Yokobori S."/>
            <person name="Miyagawa K."/>
            <person name="Suzuki Y."/>
            <person name="Kubo T."/>
            <person name="Oyama M."/>
            <person name="Kohara Y."/>
            <person name="Fujiyama A."/>
            <person name="Arakawa K."/>
            <person name="Katayama T."/>
            <person name="Toyoda A."/>
            <person name="Kunieda T."/>
        </authorList>
    </citation>
    <scope>NUCLEOTIDE SEQUENCE [LARGE SCALE GENOMIC DNA]</scope>
    <source>
        <strain evidence="2 3">YOKOZUNA-1</strain>
    </source>
</reference>
<evidence type="ECO:0000313" key="2">
    <source>
        <dbReference type="EMBL" id="GAV06876.1"/>
    </source>
</evidence>
<feature type="compositionally biased region" description="Low complexity" evidence="1">
    <location>
        <begin position="331"/>
        <end position="344"/>
    </location>
</feature>
<keyword evidence="3" id="KW-1185">Reference proteome</keyword>
<organism evidence="2 3">
    <name type="scientific">Ramazzottius varieornatus</name>
    <name type="common">Water bear</name>
    <name type="synonym">Tardigrade</name>
    <dbReference type="NCBI Taxonomy" id="947166"/>
    <lineage>
        <taxon>Eukaryota</taxon>
        <taxon>Metazoa</taxon>
        <taxon>Ecdysozoa</taxon>
        <taxon>Tardigrada</taxon>
        <taxon>Eutardigrada</taxon>
        <taxon>Parachela</taxon>
        <taxon>Hypsibioidea</taxon>
        <taxon>Ramazzottiidae</taxon>
        <taxon>Ramazzottius</taxon>
    </lineage>
</organism>
<feature type="region of interest" description="Disordered" evidence="1">
    <location>
        <begin position="317"/>
        <end position="387"/>
    </location>
</feature>
<feature type="compositionally biased region" description="Polar residues" evidence="1">
    <location>
        <begin position="345"/>
        <end position="387"/>
    </location>
</feature>